<sequence>MAGFNLAELLIEFVNVGGKGGGLSNGVLLRHTQFLDLAGSSVTSCLITSLGFAIFWWKEAVVYEIYPASFKDSNDDGVGDIQGIIRKLDYLRDLGVDVISLCPHYQSPQVDMGYDISDYNRIHEPYGTLEDVQTLIDETHARGMRIFFDLVINHSSNLHKFFQESRSSKDNPKRDWYFWRPAKYDADGYPHPPNNWRSHFTVPAWTWDQNTEEYYLHIYAPEMPDFNWENEECRQAIYETAVIFWLERGIDGFRIDTVNKYSKDVSFPDAEIRYPGEETQPASSYYRNGPRIHEFLGELRRHFDRYDAISVGELSSFPRVEAEVIKFISARARQLNMVFNLDIAKFGQERGKRKGLQPFVIVDLKREMSRWQDFVSGTDAWITIFLENHDNIRSISRFGADVSLEDRILGGKLLAMILTAMTGTLFLYQGQEIGMTNSPRSWPAEEYRDVKSVNKWIQAQERCKESQECLDIALEDIWEHTRDHARLPMQWDDGENAGFSSAGVTPWIRVNDDWKETNVGKQIKDPNSLLEFWKKLLRLRKDYKDLFIYGHYELLEADNADLFVFMKEAHGKRSLTVINMSADKKRWKGPPSSFGPNYKLLLQNTANADESVLSAWEGRLYLSSS</sequence>
<dbReference type="GO" id="GO:0033934">
    <property type="term" value="F:glucan 1,4-alpha-maltotriohydrolase activity"/>
    <property type="evidence" value="ECO:0007669"/>
    <property type="project" value="TreeGrafter"/>
</dbReference>
<dbReference type="AlphaFoldDB" id="A0A0C3GM20"/>
<keyword evidence="4" id="KW-0462">Maltose metabolism</keyword>
<dbReference type="FunCoup" id="A0A0C3GM20">
    <property type="interactions" value="928"/>
</dbReference>
<dbReference type="InterPro" id="IPR017853">
    <property type="entry name" value="GH"/>
</dbReference>
<dbReference type="Gene3D" id="2.60.40.1180">
    <property type="entry name" value="Golgi alpha-mannosidase II"/>
    <property type="match status" value="1"/>
</dbReference>
<reference evidence="6 7" key="1">
    <citation type="submission" date="2014-04" db="EMBL/GenBank/DDBJ databases">
        <authorList>
            <consortium name="DOE Joint Genome Institute"/>
            <person name="Kuo A."/>
            <person name="Martino E."/>
            <person name="Perotto S."/>
            <person name="Kohler A."/>
            <person name="Nagy L.G."/>
            <person name="Floudas D."/>
            <person name="Copeland A."/>
            <person name="Barry K.W."/>
            <person name="Cichocki N."/>
            <person name="Veneault-Fourrey C."/>
            <person name="LaButti K."/>
            <person name="Lindquist E.A."/>
            <person name="Lipzen A."/>
            <person name="Lundell T."/>
            <person name="Morin E."/>
            <person name="Murat C."/>
            <person name="Sun H."/>
            <person name="Tunlid A."/>
            <person name="Henrissat B."/>
            <person name="Grigoriev I.V."/>
            <person name="Hibbett D.S."/>
            <person name="Martin F."/>
            <person name="Nordberg H.P."/>
            <person name="Cantor M.N."/>
            <person name="Hua S.X."/>
        </authorList>
    </citation>
    <scope>NUCLEOTIDE SEQUENCE [LARGE SCALE GENOMIC DNA]</scope>
    <source>
        <strain evidence="6 7">Zn</strain>
    </source>
</reference>
<keyword evidence="2 6" id="KW-0378">Hydrolase</keyword>
<dbReference type="FunFam" id="3.20.20.80:FF:000064">
    <property type="entry name" value="Oligo-1,6-glucosidase"/>
    <property type="match status" value="1"/>
</dbReference>
<evidence type="ECO:0000313" key="6">
    <source>
        <dbReference type="EMBL" id="KIM97145.1"/>
    </source>
</evidence>
<dbReference type="PANTHER" id="PTHR10357">
    <property type="entry name" value="ALPHA-AMYLASE FAMILY MEMBER"/>
    <property type="match status" value="1"/>
</dbReference>
<dbReference type="Pfam" id="PF00128">
    <property type="entry name" value="Alpha-amylase"/>
    <property type="match status" value="1"/>
</dbReference>
<feature type="domain" description="Glycosyl hydrolase family 13 catalytic" evidence="5">
    <location>
        <begin position="64"/>
        <end position="486"/>
    </location>
</feature>
<evidence type="ECO:0000313" key="7">
    <source>
        <dbReference type="Proteomes" id="UP000054321"/>
    </source>
</evidence>
<protein>
    <submittedName>
        <fullName evidence="6">Glycoside hydrolase family 13 protein</fullName>
    </submittedName>
</protein>
<name>A0A0C3GM20_OIDMZ</name>
<dbReference type="SMART" id="SM00642">
    <property type="entry name" value="Aamy"/>
    <property type="match status" value="1"/>
</dbReference>
<dbReference type="PANTHER" id="PTHR10357:SF179">
    <property type="entry name" value="NEUTRAL AND BASIC AMINO ACID TRANSPORT PROTEIN RBAT"/>
    <property type="match status" value="1"/>
</dbReference>
<comment type="similarity">
    <text evidence="1">Belongs to the glycosyl hydrolase 13 family.</text>
</comment>
<keyword evidence="7" id="KW-1185">Reference proteome</keyword>
<proteinExistence type="inferred from homology"/>
<dbReference type="InterPro" id="IPR006047">
    <property type="entry name" value="GH13_cat_dom"/>
</dbReference>
<dbReference type="SUPFAM" id="SSF51011">
    <property type="entry name" value="Glycosyl hydrolase domain"/>
    <property type="match status" value="1"/>
</dbReference>
<dbReference type="Gene3D" id="3.20.20.80">
    <property type="entry name" value="Glycosidases"/>
    <property type="match status" value="1"/>
</dbReference>
<dbReference type="FunFam" id="3.20.20.80:FF:000087">
    <property type="entry name" value="Oligo-1,6-glucosidase IMA1"/>
    <property type="match status" value="1"/>
</dbReference>
<dbReference type="OrthoDB" id="1740265at2759"/>
<dbReference type="InParanoid" id="A0A0C3GM20"/>
<evidence type="ECO:0000256" key="3">
    <source>
        <dbReference type="ARBA" id="ARBA00023295"/>
    </source>
</evidence>
<evidence type="ECO:0000256" key="2">
    <source>
        <dbReference type="ARBA" id="ARBA00022801"/>
    </source>
</evidence>
<dbReference type="GO" id="GO:0004556">
    <property type="term" value="F:alpha-amylase activity"/>
    <property type="evidence" value="ECO:0007669"/>
    <property type="project" value="TreeGrafter"/>
</dbReference>
<dbReference type="InterPro" id="IPR045857">
    <property type="entry name" value="O16G_dom_2"/>
</dbReference>
<evidence type="ECO:0000256" key="4">
    <source>
        <dbReference type="ARBA" id="ARBA00026248"/>
    </source>
</evidence>
<accession>A0A0C3GM20</accession>
<dbReference type="Proteomes" id="UP000054321">
    <property type="component" value="Unassembled WGS sequence"/>
</dbReference>
<dbReference type="GO" id="GO:0000025">
    <property type="term" value="P:maltose catabolic process"/>
    <property type="evidence" value="ECO:0007669"/>
    <property type="project" value="TreeGrafter"/>
</dbReference>
<dbReference type="Gene3D" id="3.90.400.10">
    <property type="entry name" value="Oligo-1,6-glucosidase, Domain 2"/>
    <property type="match status" value="1"/>
</dbReference>
<dbReference type="InterPro" id="IPR013780">
    <property type="entry name" value="Glyco_hydro_b"/>
</dbReference>
<dbReference type="CDD" id="cd11333">
    <property type="entry name" value="AmyAc_SI_OligoGlu_DGase"/>
    <property type="match status" value="1"/>
</dbReference>
<dbReference type="GO" id="GO:0004575">
    <property type="term" value="F:sucrose alpha-glucosidase activity"/>
    <property type="evidence" value="ECO:0007669"/>
    <property type="project" value="TreeGrafter"/>
</dbReference>
<reference evidence="7" key="2">
    <citation type="submission" date="2015-01" db="EMBL/GenBank/DDBJ databases">
        <title>Evolutionary Origins and Diversification of the Mycorrhizal Mutualists.</title>
        <authorList>
            <consortium name="DOE Joint Genome Institute"/>
            <consortium name="Mycorrhizal Genomics Consortium"/>
            <person name="Kohler A."/>
            <person name="Kuo A."/>
            <person name="Nagy L.G."/>
            <person name="Floudas D."/>
            <person name="Copeland A."/>
            <person name="Barry K.W."/>
            <person name="Cichocki N."/>
            <person name="Veneault-Fourrey C."/>
            <person name="LaButti K."/>
            <person name="Lindquist E.A."/>
            <person name="Lipzen A."/>
            <person name="Lundell T."/>
            <person name="Morin E."/>
            <person name="Murat C."/>
            <person name="Riley R."/>
            <person name="Ohm R."/>
            <person name="Sun H."/>
            <person name="Tunlid A."/>
            <person name="Henrissat B."/>
            <person name="Grigoriev I.V."/>
            <person name="Hibbett D.S."/>
            <person name="Martin F."/>
        </authorList>
    </citation>
    <scope>NUCLEOTIDE SEQUENCE [LARGE SCALE GENOMIC DNA]</scope>
    <source>
        <strain evidence="7">Zn</strain>
    </source>
</reference>
<evidence type="ECO:0000259" key="5">
    <source>
        <dbReference type="SMART" id="SM00642"/>
    </source>
</evidence>
<dbReference type="HOGENOM" id="CLU_006462_1_2_1"/>
<gene>
    <name evidence="6" type="ORF">OIDMADRAFT_44059</name>
</gene>
<dbReference type="GO" id="GO:0005987">
    <property type="term" value="P:sucrose catabolic process"/>
    <property type="evidence" value="ECO:0007669"/>
    <property type="project" value="TreeGrafter"/>
</dbReference>
<dbReference type="SUPFAM" id="SSF51445">
    <property type="entry name" value="(Trans)glycosidases"/>
    <property type="match status" value="1"/>
</dbReference>
<evidence type="ECO:0000256" key="1">
    <source>
        <dbReference type="ARBA" id="ARBA00008061"/>
    </source>
</evidence>
<dbReference type="GO" id="GO:0004574">
    <property type="term" value="F:oligo-1,6-glucosidase activity"/>
    <property type="evidence" value="ECO:0007669"/>
    <property type="project" value="TreeGrafter"/>
</dbReference>
<keyword evidence="3" id="KW-0326">Glycosidase</keyword>
<organism evidence="6 7">
    <name type="scientific">Oidiodendron maius (strain Zn)</name>
    <dbReference type="NCBI Taxonomy" id="913774"/>
    <lineage>
        <taxon>Eukaryota</taxon>
        <taxon>Fungi</taxon>
        <taxon>Dikarya</taxon>
        <taxon>Ascomycota</taxon>
        <taxon>Pezizomycotina</taxon>
        <taxon>Leotiomycetes</taxon>
        <taxon>Leotiomycetes incertae sedis</taxon>
        <taxon>Myxotrichaceae</taxon>
        <taxon>Oidiodendron</taxon>
    </lineage>
</organism>
<dbReference type="STRING" id="913774.A0A0C3GM20"/>
<dbReference type="EMBL" id="KN832882">
    <property type="protein sequence ID" value="KIM97145.1"/>
    <property type="molecule type" value="Genomic_DNA"/>
</dbReference>